<reference evidence="1" key="2">
    <citation type="submission" date="2020-09" db="EMBL/GenBank/DDBJ databases">
        <authorList>
            <person name="Sun Q."/>
            <person name="Zhou Y."/>
        </authorList>
    </citation>
    <scope>NUCLEOTIDE SEQUENCE</scope>
    <source>
        <strain evidence="1">CGMCC 1.15958</strain>
    </source>
</reference>
<dbReference type="Proteomes" id="UP000609064">
    <property type="component" value="Unassembled WGS sequence"/>
</dbReference>
<accession>A0A916YKC6</accession>
<proteinExistence type="predicted"/>
<name>A0A916YKC6_9BACT</name>
<evidence type="ECO:0000313" key="2">
    <source>
        <dbReference type="Proteomes" id="UP000609064"/>
    </source>
</evidence>
<evidence type="ECO:0000313" key="1">
    <source>
        <dbReference type="EMBL" id="GGD49470.1"/>
    </source>
</evidence>
<protein>
    <submittedName>
        <fullName evidence="1">Uncharacterized protein</fullName>
    </submittedName>
</protein>
<organism evidence="1 2">
    <name type="scientific">Emticicia aquatilis</name>
    <dbReference type="NCBI Taxonomy" id="1537369"/>
    <lineage>
        <taxon>Bacteria</taxon>
        <taxon>Pseudomonadati</taxon>
        <taxon>Bacteroidota</taxon>
        <taxon>Cytophagia</taxon>
        <taxon>Cytophagales</taxon>
        <taxon>Leadbetterellaceae</taxon>
        <taxon>Emticicia</taxon>
    </lineage>
</organism>
<sequence length="63" mass="7186">MVKIASPTEIPLKMAVEDLFSFKFLSKKYAVIIIKNDTVTSFWVEDDCKITIGMVPATKKLKY</sequence>
<dbReference type="AlphaFoldDB" id="A0A916YKC6"/>
<keyword evidence="2" id="KW-1185">Reference proteome</keyword>
<comment type="caution">
    <text evidence="1">The sequence shown here is derived from an EMBL/GenBank/DDBJ whole genome shotgun (WGS) entry which is preliminary data.</text>
</comment>
<reference evidence="1" key="1">
    <citation type="journal article" date="2014" name="Int. J. Syst. Evol. Microbiol.">
        <title>Complete genome sequence of Corynebacterium casei LMG S-19264T (=DSM 44701T), isolated from a smear-ripened cheese.</title>
        <authorList>
            <consortium name="US DOE Joint Genome Institute (JGI-PGF)"/>
            <person name="Walter F."/>
            <person name="Albersmeier A."/>
            <person name="Kalinowski J."/>
            <person name="Ruckert C."/>
        </authorList>
    </citation>
    <scope>NUCLEOTIDE SEQUENCE</scope>
    <source>
        <strain evidence="1">CGMCC 1.15958</strain>
    </source>
</reference>
<gene>
    <name evidence="1" type="ORF">GCM10011514_12060</name>
</gene>
<dbReference type="EMBL" id="BMKK01000002">
    <property type="protein sequence ID" value="GGD49470.1"/>
    <property type="molecule type" value="Genomic_DNA"/>
</dbReference>